<dbReference type="GO" id="GO:0020037">
    <property type="term" value="F:heme binding"/>
    <property type="evidence" value="ECO:0007669"/>
    <property type="project" value="InterPro"/>
</dbReference>
<protein>
    <submittedName>
        <fullName evidence="9">Cytochrome P450</fullName>
    </submittedName>
</protein>
<reference evidence="9 10" key="1">
    <citation type="journal article" date="2019" name="Nat. Ecol. Evol.">
        <title>Megaphylogeny resolves global patterns of mushroom evolution.</title>
        <authorList>
            <person name="Varga T."/>
            <person name="Krizsan K."/>
            <person name="Foldi C."/>
            <person name="Dima B."/>
            <person name="Sanchez-Garcia M."/>
            <person name="Sanchez-Ramirez S."/>
            <person name="Szollosi G.J."/>
            <person name="Szarkandi J.G."/>
            <person name="Papp V."/>
            <person name="Albert L."/>
            <person name="Andreopoulos W."/>
            <person name="Angelini C."/>
            <person name="Antonin V."/>
            <person name="Barry K.W."/>
            <person name="Bougher N.L."/>
            <person name="Buchanan P."/>
            <person name="Buyck B."/>
            <person name="Bense V."/>
            <person name="Catcheside P."/>
            <person name="Chovatia M."/>
            <person name="Cooper J."/>
            <person name="Damon W."/>
            <person name="Desjardin D."/>
            <person name="Finy P."/>
            <person name="Geml J."/>
            <person name="Haridas S."/>
            <person name="Hughes K."/>
            <person name="Justo A."/>
            <person name="Karasinski D."/>
            <person name="Kautmanova I."/>
            <person name="Kiss B."/>
            <person name="Kocsube S."/>
            <person name="Kotiranta H."/>
            <person name="LaButti K.M."/>
            <person name="Lechner B.E."/>
            <person name="Liimatainen K."/>
            <person name="Lipzen A."/>
            <person name="Lukacs Z."/>
            <person name="Mihaltcheva S."/>
            <person name="Morgado L.N."/>
            <person name="Niskanen T."/>
            <person name="Noordeloos M.E."/>
            <person name="Ohm R.A."/>
            <person name="Ortiz-Santana B."/>
            <person name="Ovrebo C."/>
            <person name="Racz N."/>
            <person name="Riley R."/>
            <person name="Savchenko A."/>
            <person name="Shiryaev A."/>
            <person name="Soop K."/>
            <person name="Spirin V."/>
            <person name="Szebenyi C."/>
            <person name="Tomsovsky M."/>
            <person name="Tulloss R.E."/>
            <person name="Uehling J."/>
            <person name="Grigoriev I.V."/>
            <person name="Vagvolgyi C."/>
            <person name="Papp T."/>
            <person name="Martin F.M."/>
            <person name="Miettinen O."/>
            <person name="Hibbett D.S."/>
            <person name="Nagy L.G."/>
        </authorList>
    </citation>
    <scope>NUCLEOTIDE SEQUENCE [LARGE SCALE GENOMIC DNA]</scope>
    <source>
        <strain evidence="9 10">CBS 121175</strain>
    </source>
</reference>
<comment type="similarity">
    <text evidence="2">Belongs to the cytochrome P450 family.</text>
</comment>
<dbReference type="GO" id="GO:0005506">
    <property type="term" value="F:iron ion binding"/>
    <property type="evidence" value="ECO:0007669"/>
    <property type="project" value="InterPro"/>
</dbReference>
<evidence type="ECO:0000313" key="9">
    <source>
        <dbReference type="EMBL" id="TFK21808.1"/>
    </source>
</evidence>
<dbReference type="Pfam" id="PF00067">
    <property type="entry name" value="p450"/>
    <property type="match status" value="1"/>
</dbReference>
<keyword evidence="6" id="KW-0408">Iron</keyword>
<comment type="cofactor">
    <cofactor evidence="1">
        <name>heme</name>
        <dbReference type="ChEBI" id="CHEBI:30413"/>
    </cofactor>
</comment>
<evidence type="ECO:0000256" key="7">
    <source>
        <dbReference type="ARBA" id="ARBA00023033"/>
    </source>
</evidence>
<feature type="transmembrane region" description="Helical" evidence="8">
    <location>
        <begin position="12"/>
        <end position="31"/>
    </location>
</feature>
<gene>
    <name evidence="9" type="ORF">FA15DRAFT_758458</name>
</gene>
<keyword evidence="4" id="KW-0479">Metal-binding</keyword>
<accession>A0A5C3L0R7</accession>
<evidence type="ECO:0000256" key="3">
    <source>
        <dbReference type="ARBA" id="ARBA00022617"/>
    </source>
</evidence>
<evidence type="ECO:0000256" key="1">
    <source>
        <dbReference type="ARBA" id="ARBA00001971"/>
    </source>
</evidence>
<organism evidence="9 10">
    <name type="scientific">Coprinopsis marcescibilis</name>
    <name type="common">Agaric fungus</name>
    <name type="synonym">Psathyrella marcescibilis</name>
    <dbReference type="NCBI Taxonomy" id="230819"/>
    <lineage>
        <taxon>Eukaryota</taxon>
        <taxon>Fungi</taxon>
        <taxon>Dikarya</taxon>
        <taxon>Basidiomycota</taxon>
        <taxon>Agaricomycotina</taxon>
        <taxon>Agaricomycetes</taxon>
        <taxon>Agaricomycetidae</taxon>
        <taxon>Agaricales</taxon>
        <taxon>Agaricineae</taxon>
        <taxon>Psathyrellaceae</taxon>
        <taxon>Coprinopsis</taxon>
    </lineage>
</organism>
<keyword evidence="8" id="KW-0472">Membrane</keyword>
<evidence type="ECO:0000256" key="4">
    <source>
        <dbReference type="ARBA" id="ARBA00022723"/>
    </source>
</evidence>
<dbReference type="GO" id="GO:0016705">
    <property type="term" value="F:oxidoreductase activity, acting on paired donors, with incorporation or reduction of molecular oxygen"/>
    <property type="evidence" value="ECO:0007669"/>
    <property type="project" value="InterPro"/>
</dbReference>
<dbReference type="InterPro" id="IPR047146">
    <property type="entry name" value="Cyt_P450_E_CYP52_fungi"/>
</dbReference>
<evidence type="ECO:0000313" key="10">
    <source>
        <dbReference type="Proteomes" id="UP000307440"/>
    </source>
</evidence>
<keyword evidence="10" id="KW-1185">Reference proteome</keyword>
<dbReference type="GO" id="GO:0004497">
    <property type="term" value="F:monooxygenase activity"/>
    <property type="evidence" value="ECO:0007669"/>
    <property type="project" value="UniProtKB-KW"/>
</dbReference>
<evidence type="ECO:0000256" key="8">
    <source>
        <dbReference type="SAM" id="Phobius"/>
    </source>
</evidence>
<dbReference type="STRING" id="230819.A0A5C3L0R7"/>
<dbReference type="PRINTS" id="PR00385">
    <property type="entry name" value="P450"/>
</dbReference>
<dbReference type="InterPro" id="IPR036396">
    <property type="entry name" value="Cyt_P450_sf"/>
</dbReference>
<keyword evidence="7" id="KW-0503">Monooxygenase</keyword>
<dbReference type="InterPro" id="IPR002401">
    <property type="entry name" value="Cyt_P450_E_grp-I"/>
</dbReference>
<keyword evidence="8" id="KW-0812">Transmembrane</keyword>
<keyword evidence="3" id="KW-0349">Heme</keyword>
<dbReference type="Gene3D" id="1.10.630.10">
    <property type="entry name" value="Cytochrome P450"/>
    <property type="match status" value="1"/>
</dbReference>
<feature type="transmembrane region" description="Helical" evidence="8">
    <location>
        <begin position="37"/>
        <end position="62"/>
    </location>
</feature>
<evidence type="ECO:0000256" key="6">
    <source>
        <dbReference type="ARBA" id="ARBA00023004"/>
    </source>
</evidence>
<dbReference type="PANTHER" id="PTHR24287">
    <property type="entry name" value="P450, PUTATIVE (EUROFUNG)-RELATED"/>
    <property type="match status" value="1"/>
</dbReference>
<dbReference type="AlphaFoldDB" id="A0A5C3L0R7"/>
<dbReference type="PANTHER" id="PTHR24287:SF1">
    <property type="entry name" value="P450, PUTATIVE (EUROFUNG)-RELATED"/>
    <property type="match status" value="1"/>
</dbReference>
<evidence type="ECO:0000256" key="5">
    <source>
        <dbReference type="ARBA" id="ARBA00023002"/>
    </source>
</evidence>
<dbReference type="OrthoDB" id="1470350at2759"/>
<proteinExistence type="inferred from homology"/>
<evidence type="ECO:0000256" key="2">
    <source>
        <dbReference type="ARBA" id="ARBA00010617"/>
    </source>
</evidence>
<keyword evidence="8" id="KW-1133">Transmembrane helix</keyword>
<dbReference type="PRINTS" id="PR00463">
    <property type="entry name" value="EP450I"/>
</dbReference>
<name>A0A5C3L0R7_COPMA</name>
<dbReference type="Proteomes" id="UP000307440">
    <property type="component" value="Unassembled WGS sequence"/>
</dbReference>
<sequence>MGNPPGVKLIANLLPSLFLPPLASYGLLYILQSYGRLMIPTWLLACCLVLSKPAHVVLTVLYRRLSNNFKARRFGAKVVPCIKEPWPYFGGLSIARDLLNMFRDGYLGDVLEDRANEYGNTFQISPIGGNSMIWTSEPDHIKAVLAGQFDIFRKGEEFTARNHSLLGQGIFNVDGQTWKFHRMMARPYFARDRISDFDNFDHNLEVAIAVAQERLSEGFAINVQELMSKFALDSFCTFLFGVNPETLSSGLSYPLVSGQYNSRSLVEHPSTSFAKAIAEGLDELLMRSLLSEWWPLREFWVDRVEAKRKAIDQYTEPILQRVLVQGKNGVNSENAKSLLEEYISQTQGKRLPPGSFPHLLTLIADMKLLKDELLNFLVAGKDTTSNTLTFCLYKLTEHPESVAKLRQEVLEKIGETQRPTFEGIKEMKYMRAFINEVLRLYPPVAFNERTATRDTVLNNKDGTNPLFVPANATVQYSVLLMHRRKDLWGPDAMLFDPDHSSTNASRSTCSPTHSYSFLSTRVHASVLGNSSPTTRSRSC</sequence>
<dbReference type="SUPFAM" id="SSF48264">
    <property type="entry name" value="Cytochrome P450"/>
    <property type="match status" value="1"/>
</dbReference>
<keyword evidence="5" id="KW-0560">Oxidoreductase</keyword>
<dbReference type="InterPro" id="IPR001128">
    <property type="entry name" value="Cyt_P450"/>
</dbReference>
<dbReference type="EMBL" id="ML210257">
    <property type="protein sequence ID" value="TFK21808.1"/>
    <property type="molecule type" value="Genomic_DNA"/>
</dbReference>